<dbReference type="Proteomes" id="UP000807115">
    <property type="component" value="Chromosome 10"/>
</dbReference>
<evidence type="ECO:0000313" key="2">
    <source>
        <dbReference type="EMBL" id="KAG0513269.1"/>
    </source>
</evidence>
<accession>A0A921Q0B2</accession>
<feature type="compositionally biased region" description="Polar residues" evidence="1">
    <location>
        <begin position="368"/>
        <end position="377"/>
    </location>
</feature>
<dbReference type="AlphaFoldDB" id="A0A921Q0B2"/>
<organism evidence="2 3">
    <name type="scientific">Sorghum bicolor</name>
    <name type="common">Sorghum</name>
    <name type="synonym">Sorghum vulgare</name>
    <dbReference type="NCBI Taxonomy" id="4558"/>
    <lineage>
        <taxon>Eukaryota</taxon>
        <taxon>Viridiplantae</taxon>
        <taxon>Streptophyta</taxon>
        <taxon>Embryophyta</taxon>
        <taxon>Tracheophyta</taxon>
        <taxon>Spermatophyta</taxon>
        <taxon>Magnoliopsida</taxon>
        <taxon>Liliopsida</taxon>
        <taxon>Poales</taxon>
        <taxon>Poaceae</taxon>
        <taxon>PACMAD clade</taxon>
        <taxon>Panicoideae</taxon>
        <taxon>Andropogonodae</taxon>
        <taxon>Andropogoneae</taxon>
        <taxon>Sorghinae</taxon>
        <taxon>Sorghum</taxon>
    </lineage>
</organism>
<feature type="compositionally biased region" description="Low complexity" evidence="1">
    <location>
        <begin position="334"/>
        <end position="345"/>
    </location>
</feature>
<reference evidence="2" key="1">
    <citation type="journal article" date="2019" name="BMC Genomics">
        <title>A new reference genome for Sorghum bicolor reveals high levels of sequence similarity between sweet and grain genotypes: implications for the genetics of sugar metabolism.</title>
        <authorList>
            <person name="Cooper E.A."/>
            <person name="Brenton Z.W."/>
            <person name="Flinn B.S."/>
            <person name="Jenkins J."/>
            <person name="Shu S."/>
            <person name="Flowers D."/>
            <person name="Luo F."/>
            <person name="Wang Y."/>
            <person name="Xia P."/>
            <person name="Barry K."/>
            <person name="Daum C."/>
            <person name="Lipzen A."/>
            <person name="Yoshinaga Y."/>
            <person name="Schmutz J."/>
            <person name="Saski C."/>
            <person name="Vermerris W."/>
            <person name="Kresovich S."/>
        </authorList>
    </citation>
    <scope>NUCLEOTIDE SEQUENCE</scope>
</reference>
<feature type="compositionally biased region" description="Low complexity" evidence="1">
    <location>
        <begin position="168"/>
        <end position="181"/>
    </location>
</feature>
<comment type="caution">
    <text evidence="2">The sequence shown here is derived from an EMBL/GenBank/DDBJ whole genome shotgun (WGS) entry which is preliminary data.</text>
</comment>
<feature type="compositionally biased region" description="Basic residues" evidence="1">
    <location>
        <begin position="135"/>
        <end position="152"/>
    </location>
</feature>
<feature type="region of interest" description="Disordered" evidence="1">
    <location>
        <begin position="331"/>
        <end position="377"/>
    </location>
</feature>
<feature type="region of interest" description="Disordered" evidence="1">
    <location>
        <begin position="90"/>
        <end position="200"/>
    </location>
</feature>
<evidence type="ECO:0000256" key="1">
    <source>
        <dbReference type="SAM" id="MobiDB-lite"/>
    </source>
</evidence>
<proteinExistence type="predicted"/>
<gene>
    <name evidence="2" type="ORF">BDA96_10G087100</name>
</gene>
<reference evidence="2" key="2">
    <citation type="submission" date="2020-10" db="EMBL/GenBank/DDBJ databases">
        <authorList>
            <person name="Cooper E.A."/>
            <person name="Brenton Z.W."/>
            <person name="Flinn B.S."/>
            <person name="Jenkins J."/>
            <person name="Shu S."/>
            <person name="Flowers D."/>
            <person name="Luo F."/>
            <person name="Wang Y."/>
            <person name="Xia P."/>
            <person name="Barry K."/>
            <person name="Daum C."/>
            <person name="Lipzen A."/>
            <person name="Yoshinaga Y."/>
            <person name="Schmutz J."/>
            <person name="Saski C."/>
            <person name="Vermerris W."/>
            <person name="Kresovich S."/>
        </authorList>
    </citation>
    <scope>NUCLEOTIDE SEQUENCE</scope>
</reference>
<sequence>MLKKLCIGLGLTEKGKQTRAFPSEHVCWPAATACRFWRGRQSPGRGSDAGQQRQEGSQKKNDVAPLPSWPGLSRSRSARASKRIGALAFWGGPDCRSRNGPVQPLHVAPASRGQLAQRRPARAPPEITDPSTGTRRSRRVRARRAAHAHAARRRPETLEPFSPLLGIAPRRSAQQSSPSPTRRTESFCRTGSRGPVTGGGSRRVAGFLPVFVGEQEEVVSSGAEVYYSALWRTNKSYRRPYSIRFGSVLVVCMLCTIRSLLRARLPHGSEKGTGGFAGDGFRFAGSGFDVSRRAGGGAEAAAALAGGFPGTNKCAIWILEYAPHHQHQELIMQSSTPPSSSFSSPGQRAASTPHGFRNTRGGKKKSEINQSPSSFTASPASGLHLLLLLPRRQKKFPHFRRSRSAPLSSPNPAPESRPYAVSLGGPPVRGSDSRAAPRPWFARGMLYLKQPGGADLGFRRSAVAAAAAGL</sequence>
<feature type="region of interest" description="Disordered" evidence="1">
    <location>
        <begin position="38"/>
        <end position="77"/>
    </location>
</feature>
<name>A0A921Q0B2_SORBI</name>
<protein>
    <submittedName>
        <fullName evidence="2">Uncharacterized protein</fullName>
    </submittedName>
</protein>
<evidence type="ECO:0000313" key="3">
    <source>
        <dbReference type="Proteomes" id="UP000807115"/>
    </source>
</evidence>
<dbReference type="EMBL" id="CM027689">
    <property type="protein sequence ID" value="KAG0513269.1"/>
    <property type="molecule type" value="Genomic_DNA"/>
</dbReference>
<feature type="region of interest" description="Disordered" evidence="1">
    <location>
        <begin position="397"/>
        <end position="435"/>
    </location>
</feature>